<evidence type="ECO:0000256" key="8">
    <source>
        <dbReference type="ARBA" id="ARBA00038436"/>
    </source>
</evidence>
<protein>
    <recommendedName>
        <fullName evidence="9">TRAP transporter small permease protein</fullName>
    </recommendedName>
</protein>
<feature type="domain" description="Tripartite ATP-independent periplasmic transporters DctQ component" evidence="10">
    <location>
        <begin position="36"/>
        <end position="167"/>
    </location>
</feature>
<dbReference type="PANTHER" id="PTHR35011">
    <property type="entry name" value="2,3-DIKETO-L-GULONATE TRAP TRANSPORTER SMALL PERMEASE PROTEIN YIAM"/>
    <property type="match status" value="1"/>
</dbReference>
<evidence type="ECO:0000313" key="11">
    <source>
        <dbReference type="EMBL" id="TPW32132.1"/>
    </source>
</evidence>
<comment type="subunit">
    <text evidence="9">The complex comprises the extracytoplasmic solute receptor protein and the two transmembrane proteins.</text>
</comment>
<dbReference type="InterPro" id="IPR007387">
    <property type="entry name" value="TRAP_DctQ"/>
</dbReference>
<dbReference type="Pfam" id="PF04290">
    <property type="entry name" value="DctQ"/>
    <property type="match status" value="1"/>
</dbReference>
<evidence type="ECO:0000256" key="7">
    <source>
        <dbReference type="ARBA" id="ARBA00023136"/>
    </source>
</evidence>
<feature type="transmembrane region" description="Helical" evidence="9">
    <location>
        <begin position="137"/>
        <end position="160"/>
    </location>
</feature>
<comment type="function">
    <text evidence="9">Part of the tripartite ATP-independent periplasmic (TRAP) transport system.</text>
</comment>
<dbReference type="OrthoDB" id="4964541at2"/>
<dbReference type="GO" id="GO:0022857">
    <property type="term" value="F:transmembrane transporter activity"/>
    <property type="evidence" value="ECO:0007669"/>
    <property type="project" value="UniProtKB-UniRule"/>
</dbReference>
<feature type="transmembrane region" description="Helical" evidence="9">
    <location>
        <begin position="20"/>
        <end position="45"/>
    </location>
</feature>
<dbReference type="PANTHER" id="PTHR35011:SF2">
    <property type="entry name" value="2,3-DIKETO-L-GULONATE TRAP TRANSPORTER SMALL PERMEASE PROTEIN YIAM"/>
    <property type="match status" value="1"/>
</dbReference>
<evidence type="ECO:0000256" key="5">
    <source>
        <dbReference type="ARBA" id="ARBA00022692"/>
    </source>
</evidence>
<comment type="subcellular location">
    <subcellularLocation>
        <location evidence="1 9">Cell inner membrane</location>
        <topology evidence="1 9">Multi-pass membrane protein</topology>
    </subcellularLocation>
</comment>
<proteinExistence type="inferred from homology"/>
<dbReference type="Proteomes" id="UP000318801">
    <property type="component" value="Unassembled WGS sequence"/>
</dbReference>
<dbReference type="InterPro" id="IPR055348">
    <property type="entry name" value="DctQ"/>
</dbReference>
<dbReference type="GO" id="GO:0005886">
    <property type="term" value="C:plasma membrane"/>
    <property type="evidence" value="ECO:0007669"/>
    <property type="project" value="UniProtKB-SubCell"/>
</dbReference>
<gene>
    <name evidence="11" type="ORF">FJU08_03730</name>
</gene>
<accession>A0A506UCH0</accession>
<keyword evidence="7 9" id="KW-0472">Membrane</keyword>
<evidence type="ECO:0000256" key="6">
    <source>
        <dbReference type="ARBA" id="ARBA00022989"/>
    </source>
</evidence>
<evidence type="ECO:0000256" key="4">
    <source>
        <dbReference type="ARBA" id="ARBA00022519"/>
    </source>
</evidence>
<evidence type="ECO:0000256" key="1">
    <source>
        <dbReference type="ARBA" id="ARBA00004429"/>
    </source>
</evidence>
<feature type="transmembrane region" description="Helical" evidence="9">
    <location>
        <begin position="60"/>
        <end position="78"/>
    </location>
</feature>
<evidence type="ECO:0000313" key="12">
    <source>
        <dbReference type="Proteomes" id="UP000318801"/>
    </source>
</evidence>
<evidence type="ECO:0000256" key="2">
    <source>
        <dbReference type="ARBA" id="ARBA00022448"/>
    </source>
</evidence>
<sequence length="185" mass="20047">MQQSRQTDIFSRLIDGIAFLVDIFLRVVIVVGFSALVICVVWQVFSRYVLQSPSIYTDEIARFAFIWLALIGGAYTFGQGRHLAIDILAPALSGWKRQTAQIVVLAIIAWFAGFVMMKGGGALVSRTLANGQVSPSLQMPMGFIYIAIPISGAIILFYCVQMVLRVLHGQAPVGDAPAEAGGPLD</sequence>
<comment type="similarity">
    <text evidence="8 9">Belongs to the TRAP transporter small permease family.</text>
</comment>
<keyword evidence="12" id="KW-1185">Reference proteome</keyword>
<dbReference type="GO" id="GO:0015740">
    <property type="term" value="P:C4-dicarboxylate transport"/>
    <property type="evidence" value="ECO:0007669"/>
    <property type="project" value="TreeGrafter"/>
</dbReference>
<evidence type="ECO:0000256" key="3">
    <source>
        <dbReference type="ARBA" id="ARBA00022475"/>
    </source>
</evidence>
<keyword evidence="5 9" id="KW-0812">Transmembrane</keyword>
<keyword evidence="2 9" id="KW-0813">Transport</keyword>
<evidence type="ECO:0000256" key="9">
    <source>
        <dbReference type="RuleBase" id="RU369079"/>
    </source>
</evidence>
<reference evidence="11 12" key="1">
    <citation type="submission" date="2019-06" db="EMBL/GenBank/DDBJ databases">
        <authorList>
            <person name="Li M."/>
        </authorList>
    </citation>
    <scope>NUCLEOTIDE SEQUENCE [LARGE SCALE GENOMIC DNA]</scope>
    <source>
        <strain evidence="11 12">BGMRC2036</strain>
    </source>
</reference>
<feature type="transmembrane region" description="Helical" evidence="9">
    <location>
        <begin position="99"/>
        <end position="117"/>
    </location>
</feature>
<keyword evidence="6 9" id="KW-1133">Transmembrane helix</keyword>
<keyword evidence="3" id="KW-1003">Cell membrane</keyword>
<keyword evidence="4 9" id="KW-0997">Cell inner membrane</keyword>
<dbReference type="EMBL" id="VHLG01000002">
    <property type="protein sequence ID" value="TPW32132.1"/>
    <property type="molecule type" value="Genomic_DNA"/>
</dbReference>
<dbReference type="AlphaFoldDB" id="A0A506UCH0"/>
<comment type="caution">
    <text evidence="11">The sequence shown here is derived from an EMBL/GenBank/DDBJ whole genome shotgun (WGS) entry which is preliminary data.</text>
</comment>
<name>A0A506UCH0_9HYPH</name>
<organism evidence="11 12">
    <name type="scientific">Martelella alba</name>
    <dbReference type="NCBI Taxonomy" id="2590451"/>
    <lineage>
        <taxon>Bacteria</taxon>
        <taxon>Pseudomonadati</taxon>
        <taxon>Pseudomonadota</taxon>
        <taxon>Alphaproteobacteria</taxon>
        <taxon>Hyphomicrobiales</taxon>
        <taxon>Aurantimonadaceae</taxon>
        <taxon>Martelella</taxon>
    </lineage>
</organism>
<dbReference type="RefSeq" id="WP_141147644.1">
    <property type="nucleotide sequence ID" value="NZ_VHLG01000002.1"/>
</dbReference>
<evidence type="ECO:0000259" key="10">
    <source>
        <dbReference type="Pfam" id="PF04290"/>
    </source>
</evidence>